<comment type="caution">
    <text evidence="10">The sequence shown here is derived from an EMBL/GenBank/DDBJ whole genome shotgun (WGS) entry which is preliminary data.</text>
</comment>
<dbReference type="Pfam" id="PF00512">
    <property type="entry name" value="HisKA"/>
    <property type="match status" value="1"/>
</dbReference>
<dbReference type="Gene3D" id="3.30.565.10">
    <property type="entry name" value="Histidine kinase-like ATPase, C-terminal domain"/>
    <property type="match status" value="1"/>
</dbReference>
<dbReference type="InterPro" id="IPR036097">
    <property type="entry name" value="HisK_dim/P_sf"/>
</dbReference>
<dbReference type="SUPFAM" id="SSF52172">
    <property type="entry name" value="CheY-like"/>
    <property type="match status" value="1"/>
</dbReference>
<dbReference type="PANTHER" id="PTHR43047">
    <property type="entry name" value="TWO-COMPONENT HISTIDINE PROTEIN KINASE"/>
    <property type="match status" value="1"/>
</dbReference>
<dbReference type="PRINTS" id="PR00344">
    <property type="entry name" value="BCTRLSENSOR"/>
</dbReference>
<keyword evidence="6" id="KW-0902">Two-component regulatory system</keyword>
<dbReference type="PANTHER" id="PTHR43047:SF78">
    <property type="entry name" value="SENSORY_REGULATORY PROTEIN RPFC"/>
    <property type="match status" value="1"/>
</dbReference>
<evidence type="ECO:0000313" key="10">
    <source>
        <dbReference type="EMBL" id="MBR7620981.1"/>
    </source>
</evidence>
<dbReference type="PROSITE" id="PS50110">
    <property type="entry name" value="RESPONSE_REGULATORY"/>
    <property type="match status" value="1"/>
</dbReference>
<keyword evidence="3 7" id="KW-0597">Phosphoprotein</keyword>
<feature type="domain" description="Response regulatory" evidence="9">
    <location>
        <begin position="551"/>
        <end position="670"/>
    </location>
</feature>
<evidence type="ECO:0000256" key="7">
    <source>
        <dbReference type="PROSITE-ProRule" id="PRU00169"/>
    </source>
</evidence>
<evidence type="ECO:0000259" key="8">
    <source>
        <dbReference type="PROSITE" id="PS50109"/>
    </source>
</evidence>
<dbReference type="SMART" id="SM00448">
    <property type="entry name" value="REC"/>
    <property type="match status" value="1"/>
</dbReference>
<dbReference type="InterPro" id="IPR001789">
    <property type="entry name" value="Sig_transdc_resp-reg_receiver"/>
</dbReference>
<dbReference type="Gene3D" id="1.10.287.130">
    <property type="match status" value="1"/>
</dbReference>
<evidence type="ECO:0000313" key="11">
    <source>
        <dbReference type="Proteomes" id="UP000622580"/>
    </source>
</evidence>
<dbReference type="Pfam" id="PF02518">
    <property type="entry name" value="HATPase_c"/>
    <property type="match status" value="1"/>
</dbReference>
<evidence type="ECO:0000256" key="4">
    <source>
        <dbReference type="ARBA" id="ARBA00022679"/>
    </source>
</evidence>
<dbReference type="InterPro" id="IPR003661">
    <property type="entry name" value="HisK_dim/P_dom"/>
</dbReference>
<dbReference type="FunFam" id="3.30.565.10:FF:000010">
    <property type="entry name" value="Sensor histidine kinase RcsC"/>
    <property type="match status" value="1"/>
</dbReference>
<dbReference type="CDD" id="cd17546">
    <property type="entry name" value="REC_hyHK_CKI1_RcsC-like"/>
    <property type="match status" value="1"/>
</dbReference>
<dbReference type="InterPro" id="IPR011006">
    <property type="entry name" value="CheY-like_superfamily"/>
</dbReference>
<dbReference type="Gene3D" id="3.40.50.2300">
    <property type="match status" value="1"/>
</dbReference>
<dbReference type="SUPFAM" id="SSF47384">
    <property type="entry name" value="Homodimeric domain of signal transducing histidine kinase"/>
    <property type="match status" value="1"/>
</dbReference>
<protein>
    <recommendedName>
        <fullName evidence="2">histidine kinase</fullName>
        <ecNumber evidence="2">2.7.13.3</ecNumber>
    </recommendedName>
</protein>
<dbReference type="EC" id="2.7.13.3" evidence="2"/>
<evidence type="ECO:0000256" key="5">
    <source>
        <dbReference type="ARBA" id="ARBA00022777"/>
    </source>
</evidence>
<dbReference type="InterPro" id="IPR005467">
    <property type="entry name" value="His_kinase_dom"/>
</dbReference>
<evidence type="ECO:0000256" key="3">
    <source>
        <dbReference type="ARBA" id="ARBA00022553"/>
    </source>
</evidence>
<gene>
    <name evidence="10" type="ORF">JKL49_16425</name>
</gene>
<dbReference type="CDD" id="cd16922">
    <property type="entry name" value="HATPase_EvgS-ArcB-TorS-like"/>
    <property type="match status" value="1"/>
</dbReference>
<keyword evidence="11" id="KW-1185">Reference proteome</keyword>
<comment type="catalytic activity">
    <reaction evidence="1">
        <text>ATP + protein L-histidine = ADP + protein N-phospho-L-histidine.</text>
        <dbReference type="EC" id="2.7.13.3"/>
    </reaction>
</comment>
<dbReference type="InterPro" id="IPR036890">
    <property type="entry name" value="HATPase_C_sf"/>
</dbReference>
<evidence type="ECO:0000256" key="1">
    <source>
        <dbReference type="ARBA" id="ARBA00000085"/>
    </source>
</evidence>
<sequence length="679" mass="73556">MRFELRLLWPLASLAVVGTLMLMGSLLLGARQVDDLVRHHEEFLVRRGVDGQVKAIENALQAQTVRDEAVLNLDNRFDPVWARNNLPLYLKPTIGAWDYLVVDGLDRPVWAHGDKASIPPADWLRFRNEAQPIIAEIRDRERLRKPKVVGQPGVSAPQPIIITRVEPRGRGAYMWTASLVEPDLGAVQPLRPTSTIVLAGGFITAANLAGVGDRYALGQVRLLLDERDVPATDGRTAFNSARQERSVVLAWTPQRPAHDLITGSAWQMGAVAAAFIGLAILMVRNTRRAARDLMEVHRAQGQFLANMSHEIRTPLNGVNALAQSLAESGLDPRRRQMAETIHGSGVMLEKLLSEILDLARIDAGGMPIEREAFNLATAVTATVTLMTARATARGLDLRLVLDPAADQGVLGDVTRLKQVLNNLISNAVKFTDKGYVRVTVGPAFDAGPDLWRFTVEDTGIGFDAAAKARLFQRFAQADGSVTRRFGGAGLGLAISRELANKMGGGLEGDAELGRGATFTLLLPLPRAEKITATPPAPTPDPAAAETGPPLRVLVSEDHPVNRMVLETLLATIGADVVSTQNGLEACEAFETQAFDVILMDMQMPVMDGLTAIRRMREREAARHLDRTLIVMVTANALPEHRASGLAAGADAFLTKPLDGHLLLETIEAGLPAHQRSQTA</sequence>
<evidence type="ECO:0000256" key="2">
    <source>
        <dbReference type="ARBA" id="ARBA00012438"/>
    </source>
</evidence>
<dbReference type="SMART" id="SM00387">
    <property type="entry name" value="HATPase_c"/>
    <property type="match status" value="1"/>
</dbReference>
<feature type="domain" description="Histidine kinase" evidence="8">
    <location>
        <begin position="306"/>
        <end position="526"/>
    </location>
</feature>
<accession>A0A941D4Y2</accession>
<dbReference type="CDD" id="cd00082">
    <property type="entry name" value="HisKA"/>
    <property type="match status" value="1"/>
</dbReference>
<organism evidence="10 11">
    <name type="scientific">Phenylobacterium glaciei</name>
    <dbReference type="NCBI Taxonomy" id="2803784"/>
    <lineage>
        <taxon>Bacteria</taxon>
        <taxon>Pseudomonadati</taxon>
        <taxon>Pseudomonadota</taxon>
        <taxon>Alphaproteobacteria</taxon>
        <taxon>Caulobacterales</taxon>
        <taxon>Caulobacteraceae</taxon>
        <taxon>Phenylobacterium</taxon>
    </lineage>
</organism>
<feature type="modified residue" description="4-aspartylphosphate" evidence="7">
    <location>
        <position position="600"/>
    </location>
</feature>
<dbReference type="SUPFAM" id="SSF55874">
    <property type="entry name" value="ATPase domain of HSP90 chaperone/DNA topoisomerase II/histidine kinase"/>
    <property type="match status" value="1"/>
</dbReference>
<dbReference type="EMBL" id="JAGSGD010000001">
    <property type="protein sequence ID" value="MBR7620981.1"/>
    <property type="molecule type" value="Genomic_DNA"/>
</dbReference>
<evidence type="ECO:0000259" key="9">
    <source>
        <dbReference type="PROSITE" id="PS50110"/>
    </source>
</evidence>
<name>A0A941D4Y2_9CAUL</name>
<proteinExistence type="predicted"/>
<keyword evidence="5" id="KW-0418">Kinase</keyword>
<dbReference type="Pfam" id="PF00072">
    <property type="entry name" value="Response_reg"/>
    <property type="match status" value="1"/>
</dbReference>
<dbReference type="AlphaFoldDB" id="A0A941D4Y2"/>
<dbReference type="Proteomes" id="UP000622580">
    <property type="component" value="Unassembled WGS sequence"/>
</dbReference>
<keyword evidence="4" id="KW-0808">Transferase</keyword>
<dbReference type="InterPro" id="IPR004358">
    <property type="entry name" value="Sig_transdc_His_kin-like_C"/>
</dbReference>
<dbReference type="RefSeq" id="WP_215341757.1">
    <property type="nucleotide sequence ID" value="NZ_JAGSGD010000001.1"/>
</dbReference>
<dbReference type="InterPro" id="IPR003594">
    <property type="entry name" value="HATPase_dom"/>
</dbReference>
<dbReference type="SMART" id="SM00388">
    <property type="entry name" value="HisKA"/>
    <property type="match status" value="1"/>
</dbReference>
<dbReference type="PROSITE" id="PS50109">
    <property type="entry name" value="HIS_KIN"/>
    <property type="match status" value="1"/>
</dbReference>
<evidence type="ECO:0000256" key="6">
    <source>
        <dbReference type="ARBA" id="ARBA00023012"/>
    </source>
</evidence>
<dbReference type="GO" id="GO:0000155">
    <property type="term" value="F:phosphorelay sensor kinase activity"/>
    <property type="evidence" value="ECO:0007669"/>
    <property type="project" value="InterPro"/>
</dbReference>
<reference evidence="10" key="1">
    <citation type="submission" date="2021-04" db="EMBL/GenBank/DDBJ databases">
        <title>Draft genome assembly of strain Phenylobacterium sp. 20VBR1 using MiniION and Illumina platforms.</title>
        <authorList>
            <person name="Thomas F.A."/>
            <person name="Krishnan K.P."/>
            <person name="Sinha R.K."/>
        </authorList>
    </citation>
    <scope>NUCLEOTIDE SEQUENCE</scope>
    <source>
        <strain evidence="10">20VBR1</strain>
    </source>
</reference>